<evidence type="ECO:0000313" key="3">
    <source>
        <dbReference type="Proteomes" id="UP000655225"/>
    </source>
</evidence>
<protein>
    <recommendedName>
        <fullName evidence="1">TIR domain-containing protein</fullName>
    </recommendedName>
</protein>
<dbReference type="PANTHER" id="PTHR31008:SF16">
    <property type="entry name" value="TOLL-INTERLEUKIN-RESISTANCE (TIR) DOMAIN FAMILY PROTEIN"/>
    <property type="match status" value="1"/>
</dbReference>
<dbReference type="Proteomes" id="UP000655225">
    <property type="component" value="Unassembled WGS sequence"/>
</dbReference>
<name>A0A835D633_TETSI</name>
<feature type="domain" description="TIR" evidence="1">
    <location>
        <begin position="11"/>
        <end position="135"/>
    </location>
</feature>
<dbReference type="SUPFAM" id="SSF52200">
    <property type="entry name" value="Toll/Interleukin receptor TIR domain"/>
    <property type="match status" value="1"/>
</dbReference>
<dbReference type="GO" id="GO:0007165">
    <property type="term" value="P:signal transduction"/>
    <property type="evidence" value="ECO:0007669"/>
    <property type="project" value="InterPro"/>
</dbReference>
<comment type="caution">
    <text evidence="2">The sequence shown here is derived from an EMBL/GenBank/DDBJ whole genome shotgun (WGS) entry which is preliminary data.</text>
</comment>
<dbReference type="PANTHER" id="PTHR31008">
    <property type="entry name" value="COP1-INTERACTING PROTEIN-RELATED"/>
    <property type="match status" value="1"/>
</dbReference>
<dbReference type="OMA" id="FNFMKQS"/>
<dbReference type="Gene3D" id="3.40.50.10140">
    <property type="entry name" value="Toll/interleukin-1 receptor homology (TIR) domain"/>
    <property type="match status" value="1"/>
</dbReference>
<dbReference type="Pfam" id="PF01582">
    <property type="entry name" value="TIR"/>
    <property type="match status" value="1"/>
</dbReference>
<gene>
    <name evidence="2" type="ORF">HHK36_025960</name>
</gene>
<dbReference type="SMART" id="SM00255">
    <property type="entry name" value="TIR"/>
    <property type="match status" value="1"/>
</dbReference>
<dbReference type="OrthoDB" id="6078042at2759"/>
<dbReference type="EMBL" id="JABCRI010000019">
    <property type="protein sequence ID" value="KAF8389267.1"/>
    <property type="molecule type" value="Genomic_DNA"/>
</dbReference>
<keyword evidence="3" id="KW-1185">Reference proteome</keyword>
<dbReference type="PROSITE" id="PS50104">
    <property type="entry name" value="TIR"/>
    <property type="match status" value="1"/>
</dbReference>
<dbReference type="InterPro" id="IPR035897">
    <property type="entry name" value="Toll_tir_struct_dom_sf"/>
</dbReference>
<accession>A0A835D633</accession>
<sequence>MDFYATGGQTKRWDVFINHRGIDTKRNVVGLLYHNLTRHKLHPFLDSKTMNPGDKLFDNIDSAIRNCKIGVAVFSPRYCESHFCLHELATLMESKKKVIPIFVDIKPSELHVMDFNGRFEVKELQRFRRALKEAKYTVGLTFDSSNGDWSDLITRATNIVLESLIEVDKQSQDRHIITAFFKRRFRSALSSLVISIG</sequence>
<dbReference type="InterPro" id="IPR000157">
    <property type="entry name" value="TIR_dom"/>
</dbReference>
<evidence type="ECO:0000259" key="1">
    <source>
        <dbReference type="PROSITE" id="PS50104"/>
    </source>
</evidence>
<reference evidence="2 3" key="1">
    <citation type="submission" date="2020-04" db="EMBL/GenBank/DDBJ databases">
        <title>Plant Genome Project.</title>
        <authorList>
            <person name="Zhang R.-G."/>
        </authorList>
    </citation>
    <scope>NUCLEOTIDE SEQUENCE [LARGE SCALE GENOMIC DNA]</scope>
    <source>
        <strain evidence="2">YNK0</strain>
        <tissue evidence="2">Leaf</tissue>
    </source>
</reference>
<proteinExistence type="predicted"/>
<evidence type="ECO:0000313" key="2">
    <source>
        <dbReference type="EMBL" id="KAF8389267.1"/>
    </source>
</evidence>
<organism evidence="2 3">
    <name type="scientific">Tetracentron sinense</name>
    <name type="common">Spur-leaf</name>
    <dbReference type="NCBI Taxonomy" id="13715"/>
    <lineage>
        <taxon>Eukaryota</taxon>
        <taxon>Viridiplantae</taxon>
        <taxon>Streptophyta</taxon>
        <taxon>Embryophyta</taxon>
        <taxon>Tracheophyta</taxon>
        <taxon>Spermatophyta</taxon>
        <taxon>Magnoliopsida</taxon>
        <taxon>Trochodendrales</taxon>
        <taxon>Trochodendraceae</taxon>
        <taxon>Tetracentron</taxon>
    </lineage>
</organism>
<dbReference type="AlphaFoldDB" id="A0A835D633"/>